<dbReference type="GO" id="GO:0016491">
    <property type="term" value="F:oxidoreductase activity"/>
    <property type="evidence" value="ECO:0007669"/>
    <property type="project" value="UniProtKB-KW"/>
</dbReference>
<dbReference type="Proteomes" id="UP000077266">
    <property type="component" value="Unassembled WGS sequence"/>
</dbReference>
<accession>A0A165DZC9</accession>
<evidence type="ECO:0000256" key="2">
    <source>
        <dbReference type="ARBA" id="ARBA00023002"/>
    </source>
</evidence>
<organism evidence="5 6">
    <name type="scientific">Exidia glandulosa HHB12029</name>
    <dbReference type="NCBI Taxonomy" id="1314781"/>
    <lineage>
        <taxon>Eukaryota</taxon>
        <taxon>Fungi</taxon>
        <taxon>Dikarya</taxon>
        <taxon>Basidiomycota</taxon>
        <taxon>Agaricomycotina</taxon>
        <taxon>Agaricomycetes</taxon>
        <taxon>Auriculariales</taxon>
        <taxon>Exidiaceae</taxon>
        <taxon>Exidia</taxon>
    </lineage>
</organism>
<evidence type="ECO:0000313" key="6">
    <source>
        <dbReference type="Proteomes" id="UP000077266"/>
    </source>
</evidence>
<keyword evidence="4" id="KW-0812">Transmembrane</keyword>
<dbReference type="STRING" id="1314781.A0A165DZC9"/>
<proteinExistence type="inferred from homology"/>
<dbReference type="PANTHER" id="PTHR33365:SF11">
    <property type="entry name" value="TAT PATHWAY SIGNAL SEQUENCE"/>
    <property type="match status" value="1"/>
</dbReference>
<gene>
    <name evidence="5" type="ORF">EXIGLDRAFT_775275</name>
</gene>
<dbReference type="EMBL" id="KV426178">
    <property type="protein sequence ID" value="KZV85735.1"/>
    <property type="molecule type" value="Genomic_DNA"/>
</dbReference>
<dbReference type="InParanoid" id="A0A165DZC9"/>
<keyword evidence="2" id="KW-0560">Oxidoreductase</keyword>
<dbReference type="InterPro" id="IPR021765">
    <property type="entry name" value="UstYa-like"/>
</dbReference>
<keyword evidence="6" id="KW-1185">Reference proteome</keyword>
<evidence type="ECO:0000313" key="5">
    <source>
        <dbReference type="EMBL" id="KZV85735.1"/>
    </source>
</evidence>
<evidence type="ECO:0000256" key="4">
    <source>
        <dbReference type="SAM" id="Phobius"/>
    </source>
</evidence>
<name>A0A165DZC9_EXIGL</name>
<dbReference type="GO" id="GO:0043386">
    <property type="term" value="P:mycotoxin biosynthetic process"/>
    <property type="evidence" value="ECO:0007669"/>
    <property type="project" value="InterPro"/>
</dbReference>
<dbReference type="OrthoDB" id="3687641at2759"/>
<reference evidence="5 6" key="1">
    <citation type="journal article" date="2016" name="Mol. Biol. Evol.">
        <title>Comparative Genomics of Early-Diverging Mushroom-Forming Fungi Provides Insights into the Origins of Lignocellulose Decay Capabilities.</title>
        <authorList>
            <person name="Nagy L.G."/>
            <person name="Riley R."/>
            <person name="Tritt A."/>
            <person name="Adam C."/>
            <person name="Daum C."/>
            <person name="Floudas D."/>
            <person name="Sun H."/>
            <person name="Yadav J.S."/>
            <person name="Pangilinan J."/>
            <person name="Larsson K.H."/>
            <person name="Matsuura K."/>
            <person name="Barry K."/>
            <person name="Labutti K."/>
            <person name="Kuo R."/>
            <person name="Ohm R.A."/>
            <person name="Bhattacharya S.S."/>
            <person name="Shirouzu T."/>
            <person name="Yoshinaga Y."/>
            <person name="Martin F.M."/>
            <person name="Grigoriev I.V."/>
            <person name="Hibbett D.S."/>
        </authorList>
    </citation>
    <scope>NUCLEOTIDE SEQUENCE [LARGE SCALE GENOMIC DNA]</scope>
    <source>
        <strain evidence="5 6">HHB12029</strain>
    </source>
</reference>
<keyword evidence="4" id="KW-0472">Membrane</keyword>
<comment type="similarity">
    <text evidence="3">Belongs to the ustYa family.</text>
</comment>
<comment type="pathway">
    <text evidence="1">Mycotoxin biosynthesis.</text>
</comment>
<evidence type="ECO:0000256" key="3">
    <source>
        <dbReference type="ARBA" id="ARBA00035112"/>
    </source>
</evidence>
<protein>
    <submittedName>
        <fullName evidence="5">Uncharacterized protein</fullName>
    </submittedName>
</protein>
<dbReference type="AlphaFoldDB" id="A0A165DZC9"/>
<sequence length="196" mass="22199">MLDILARAPGLKLLAASILAILVGLAVLLRYWSLSTPRWRYYTYLGNDYPRRWPLELDRVHKATEDTIHYALDTPLGHSEWDTTLPSGGGILHFGPSQRPFSISMFHQLRCLNVIGRELEVRANGDAAWKEPTPLSTHCMSYMRQMVLCRASTRLESVHTSTRPHVSVNAVTHTCNDWSAVYEAAERNSQTHEATK</sequence>
<keyword evidence="4" id="KW-1133">Transmembrane helix</keyword>
<feature type="transmembrane region" description="Helical" evidence="4">
    <location>
        <begin position="12"/>
        <end position="32"/>
    </location>
</feature>
<dbReference type="PANTHER" id="PTHR33365">
    <property type="entry name" value="YALI0B05434P"/>
    <property type="match status" value="1"/>
</dbReference>
<evidence type="ECO:0000256" key="1">
    <source>
        <dbReference type="ARBA" id="ARBA00004685"/>
    </source>
</evidence>
<dbReference type="Pfam" id="PF11807">
    <property type="entry name" value="UstYa"/>
    <property type="match status" value="1"/>
</dbReference>